<proteinExistence type="predicted"/>
<evidence type="ECO:0000313" key="1">
    <source>
        <dbReference type="EMBL" id="TRM56179.1"/>
    </source>
</evidence>
<name>A0A550BUF5_9AGAR</name>
<protein>
    <recommendedName>
        <fullName evidence="3">BTB domain-containing protein</fullName>
    </recommendedName>
</protein>
<evidence type="ECO:0000313" key="2">
    <source>
        <dbReference type="Proteomes" id="UP000320762"/>
    </source>
</evidence>
<dbReference type="Proteomes" id="UP000320762">
    <property type="component" value="Unassembled WGS sequence"/>
</dbReference>
<accession>A0A550BUF5</accession>
<dbReference type="AlphaFoldDB" id="A0A550BUF5"/>
<gene>
    <name evidence="1" type="ORF">BD626DRAFT_441304</name>
</gene>
<dbReference type="STRING" id="97359.A0A550BUF5"/>
<evidence type="ECO:0008006" key="3">
    <source>
        <dbReference type="Google" id="ProtNLM"/>
    </source>
</evidence>
<dbReference type="EMBL" id="VDMD01000078">
    <property type="protein sequence ID" value="TRM56179.1"/>
    <property type="molecule type" value="Genomic_DNA"/>
</dbReference>
<keyword evidence="2" id="KW-1185">Reference proteome</keyword>
<sequence>MSERPEEVKCAVEGCQIPVDIVLKSGDNLYVGAHKDNLQTFAEGIRGASETDTAIVLPENAATLELLMHFTHVDPQPYLDHLPFNLMSDLTDAAEKYVVRDAAQCCWLEMRARVDKEPLGVLYSAVKHNQRSFIDLAAPKTLKFSCRQAKDIIPDRDFLIRWVKYTDLWDSAVRSIAEIPLSPDDLSGRQGVDGGEPHHEELRAFEFMVCPRLYQFFAEVSTWVQGSGRSGLLSLDEDAIVRYAGKFLPKNCVECRAIVHDWLAAARTRIDELKAMEFPTAITTSAETPAVAGCPKGGKCPVQGCRLRVDIVLQSRDGIFIGAHTHNLEMYGEAFPEASAVTVPDAPVLFTEDGEVLKLLMRFMHLTPQPSLNNLDFKFLADFADAVQKYGVHSAAQVCHLKMSASAAEAPMWVLRYALKYNYPDLANIVAPHTLGYQPQVLETEHLLQWILYCERWDRALFFTVATPFDEDDYASRRRNRGKHAEWPVHAEGGWPVCESAHIVWGAVVNELLTQGRSVLLKLDEDIIKDHEHLFSEGARKCIRKI</sequence>
<dbReference type="OrthoDB" id="3184970at2759"/>
<comment type="caution">
    <text evidence="1">The sequence shown here is derived from an EMBL/GenBank/DDBJ whole genome shotgun (WGS) entry which is preliminary data.</text>
</comment>
<reference evidence="1 2" key="1">
    <citation type="journal article" date="2019" name="New Phytol.">
        <title>Comparative genomics reveals unique wood-decay strategies and fruiting body development in the Schizophyllaceae.</title>
        <authorList>
            <person name="Almasi E."/>
            <person name="Sahu N."/>
            <person name="Krizsan K."/>
            <person name="Balint B."/>
            <person name="Kovacs G.M."/>
            <person name="Kiss B."/>
            <person name="Cseklye J."/>
            <person name="Drula E."/>
            <person name="Henrissat B."/>
            <person name="Nagy I."/>
            <person name="Chovatia M."/>
            <person name="Adam C."/>
            <person name="LaButti K."/>
            <person name="Lipzen A."/>
            <person name="Riley R."/>
            <person name="Grigoriev I.V."/>
            <person name="Nagy L.G."/>
        </authorList>
    </citation>
    <scope>NUCLEOTIDE SEQUENCE [LARGE SCALE GENOMIC DNA]</scope>
    <source>
        <strain evidence="1 2">NL-1724</strain>
    </source>
</reference>
<organism evidence="1 2">
    <name type="scientific">Schizophyllum amplum</name>
    <dbReference type="NCBI Taxonomy" id="97359"/>
    <lineage>
        <taxon>Eukaryota</taxon>
        <taxon>Fungi</taxon>
        <taxon>Dikarya</taxon>
        <taxon>Basidiomycota</taxon>
        <taxon>Agaricomycotina</taxon>
        <taxon>Agaricomycetes</taxon>
        <taxon>Agaricomycetidae</taxon>
        <taxon>Agaricales</taxon>
        <taxon>Schizophyllaceae</taxon>
        <taxon>Schizophyllum</taxon>
    </lineage>
</organism>